<evidence type="ECO:0000313" key="2">
    <source>
        <dbReference type="Proteomes" id="UP001054945"/>
    </source>
</evidence>
<gene>
    <name evidence="1" type="ORF">CEXT_262641</name>
</gene>
<keyword evidence="2" id="KW-1185">Reference proteome</keyword>
<dbReference type="EMBL" id="BPLR01007213">
    <property type="protein sequence ID" value="GIY15219.1"/>
    <property type="molecule type" value="Genomic_DNA"/>
</dbReference>
<sequence>MDGDKSRPQNGAHVSLLSLAEGTVPGVRIDRWSLRNEPVQRVNATGRLIYLADRCCEVLAASTVNEL</sequence>
<dbReference type="Proteomes" id="UP001054945">
    <property type="component" value="Unassembled WGS sequence"/>
</dbReference>
<accession>A0AAV4R3N0</accession>
<organism evidence="1 2">
    <name type="scientific">Caerostris extrusa</name>
    <name type="common">Bark spider</name>
    <name type="synonym">Caerostris bankana</name>
    <dbReference type="NCBI Taxonomy" id="172846"/>
    <lineage>
        <taxon>Eukaryota</taxon>
        <taxon>Metazoa</taxon>
        <taxon>Ecdysozoa</taxon>
        <taxon>Arthropoda</taxon>
        <taxon>Chelicerata</taxon>
        <taxon>Arachnida</taxon>
        <taxon>Araneae</taxon>
        <taxon>Araneomorphae</taxon>
        <taxon>Entelegynae</taxon>
        <taxon>Araneoidea</taxon>
        <taxon>Araneidae</taxon>
        <taxon>Caerostris</taxon>
    </lineage>
</organism>
<name>A0AAV4R3N0_CAEEX</name>
<dbReference type="AlphaFoldDB" id="A0AAV4R3N0"/>
<evidence type="ECO:0000313" key="1">
    <source>
        <dbReference type="EMBL" id="GIY15219.1"/>
    </source>
</evidence>
<comment type="caution">
    <text evidence="1">The sequence shown here is derived from an EMBL/GenBank/DDBJ whole genome shotgun (WGS) entry which is preliminary data.</text>
</comment>
<reference evidence="1 2" key="1">
    <citation type="submission" date="2021-06" db="EMBL/GenBank/DDBJ databases">
        <title>Caerostris extrusa draft genome.</title>
        <authorList>
            <person name="Kono N."/>
            <person name="Arakawa K."/>
        </authorList>
    </citation>
    <scope>NUCLEOTIDE SEQUENCE [LARGE SCALE GENOMIC DNA]</scope>
</reference>
<protein>
    <submittedName>
        <fullName evidence="1">Uncharacterized protein</fullName>
    </submittedName>
</protein>
<proteinExistence type="predicted"/>